<dbReference type="CDD" id="cd05233">
    <property type="entry name" value="SDR_c"/>
    <property type="match status" value="1"/>
</dbReference>
<dbReference type="InterPro" id="IPR036291">
    <property type="entry name" value="NAD(P)-bd_dom_sf"/>
</dbReference>
<evidence type="ECO:0000313" key="3">
    <source>
        <dbReference type="EMBL" id="GAA4000155.1"/>
    </source>
</evidence>
<evidence type="ECO:0000256" key="2">
    <source>
        <dbReference type="ARBA" id="ARBA00023002"/>
    </source>
</evidence>
<dbReference type="Pfam" id="PF13561">
    <property type="entry name" value="adh_short_C2"/>
    <property type="match status" value="1"/>
</dbReference>
<dbReference type="Gene3D" id="3.40.50.720">
    <property type="entry name" value="NAD(P)-binding Rossmann-like Domain"/>
    <property type="match status" value="1"/>
</dbReference>
<organism evidence="3 4">
    <name type="scientific">Streptomyces plumbiresistens</name>
    <dbReference type="NCBI Taxonomy" id="511811"/>
    <lineage>
        <taxon>Bacteria</taxon>
        <taxon>Bacillati</taxon>
        <taxon>Actinomycetota</taxon>
        <taxon>Actinomycetes</taxon>
        <taxon>Kitasatosporales</taxon>
        <taxon>Streptomycetaceae</taxon>
        <taxon>Streptomyces</taxon>
    </lineage>
</organism>
<keyword evidence="4" id="KW-1185">Reference proteome</keyword>
<dbReference type="PROSITE" id="PS00061">
    <property type="entry name" value="ADH_SHORT"/>
    <property type="match status" value="1"/>
</dbReference>
<evidence type="ECO:0000313" key="4">
    <source>
        <dbReference type="Proteomes" id="UP001500456"/>
    </source>
</evidence>
<dbReference type="RefSeq" id="WP_345565350.1">
    <property type="nucleotide sequence ID" value="NZ_BAAAZX010000011.1"/>
</dbReference>
<comment type="similarity">
    <text evidence="1">Belongs to the short-chain dehydrogenases/reductases (SDR) family.</text>
</comment>
<dbReference type="PANTHER" id="PTHR24321:SF14">
    <property type="entry name" value="SHORT-CHAIN TYPE DEHYDROGENASE_REDUCTASE BLR2146-RELATED"/>
    <property type="match status" value="1"/>
</dbReference>
<accession>A0ABP7RNN9</accession>
<dbReference type="Proteomes" id="UP001500456">
    <property type="component" value="Unassembled WGS sequence"/>
</dbReference>
<dbReference type="SUPFAM" id="SSF51735">
    <property type="entry name" value="NAD(P)-binding Rossmann-fold domains"/>
    <property type="match status" value="1"/>
</dbReference>
<protein>
    <submittedName>
        <fullName evidence="3">Glucose 1-dehydrogenase</fullName>
    </submittedName>
</protein>
<proteinExistence type="inferred from homology"/>
<dbReference type="InterPro" id="IPR002347">
    <property type="entry name" value="SDR_fam"/>
</dbReference>
<gene>
    <name evidence="3" type="ORF">GCM10022232_42720</name>
</gene>
<sequence>MRGLQGKRIVIAGGATGIGAATAERLAEEGASVVVGDINLAGAEATAKGITEAGGTAIAVEFDLGDEATIQALVYRTVAEFGEVDGLFNVGADLSPATLGRDVDLMEMDPAVWRRTHDVNLLGYALTCRAVLPHLLGQGGGVIVNTSSGAAWGGEPTRPAYAASKAGVNALTRHIASRWGKEGIRCNVVAPGLVMGETQQAQDDQQLQAMALEYARSPRLGEPADLAGAVAFLFSDDAAWISGQAWSIDGGMSLRG</sequence>
<dbReference type="PANTHER" id="PTHR24321">
    <property type="entry name" value="DEHYDROGENASES, SHORT CHAIN"/>
    <property type="match status" value="1"/>
</dbReference>
<keyword evidence="2" id="KW-0560">Oxidoreductase</keyword>
<name>A0ABP7RNN9_9ACTN</name>
<comment type="caution">
    <text evidence="3">The sequence shown here is derived from an EMBL/GenBank/DDBJ whole genome shotgun (WGS) entry which is preliminary data.</text>
</comment>
<dbReference type="PRINTS" id="PR00081">
    <property type="entry name" value="GDHRDH"/>
</dbReference>
<dbReference type="EMBL" id="BAAAZX010000011">
    <property type="protein sequence ID" value="GAA4000155.1"/>
    <property type="molecule type" value="Genomic_DNA"/>
</dbReference>
<dbReference type="InterPro" id="IPR020904">
    <property type="entry name" value="Sc_DH/Rdtase_CS"/>
</dbReference>
<evidence type="ECO:0000256" key="1">
    <source>
        <dbReference type="ARBA" id="ARBA00006484"/>
    </source>
</evidence>
<reference evidence="4" key="1">
    <citation type="journal article" date="2019" name="Int. J. Syst. Evol. Microbiol.">
        <title>The Global Catalogue of Microorganisms (GCM) 10K type strain sequencing project: providing services to taxonomists for standard genome sequencing and annotation.</title>
        <authorList>
            <consortium name="The Broad Institute Genomics Platform"/>
            <consortium name="The Broad Institute Genome Sequencing Center for Infectious Disease"/>
            <person name="Wu L."/>
            <person name="Ma J."/>
        </authorList>
    </citation>
    <scope>NUCLEOTIDE SEQUENCE [LARGE SCALE GENOMIC DNA]</scope>
    <source>
        <strain evidence="4">JCM 16924</strain>
    </source>
</reference>